<keyword evidence="1" id="KW-0812">Transmembrane</keyword>
<evidence type="ECO:0000256" key="1">
    <source>
        <dbReference type="SAM" id="Phobius"/>
    </source>
</evidence>
<dbReference type="AlphaFoldDB" id="A0A0N4TQ43"/>
<dbReference type="EMBL" id="UZAD01013195">
    <property type="protein sequence ID" value="VDN91846.1"/>
    <property type="molecule type" value="Genomic_DNA"/>
</dbReference>
<organism evidence="4">
    <name type="scientific">Brugia pahangi</name>
    <name type="common">Filarial nematode worm</name>
    <dbReference type="NCBI Taxonomy" id="6280"/>
    <lineage>
        <taxon>Eukaryota</taxon>
        <taxon>Metazoa</taxon>
        <taxon>Ecdysozoa</taxon>
        <taxon>Nematoda</taxon>
        <taxon>Chromadorea</taxon>
        <taxon>Rhabditida</taxon>
        <taxon>Spirurina</taxon>
        <taxon>Spiruromorpha</taxon>
        <taxon>Filarioidea</taxon>
        <taxon>Onchocercidae</taxon>
        <taxon>Brugia</taxon>
    </lineage>
</organism>
<accession>A0A0N4TQ43</accession>
<gene>
    <name evidence="2" type="ORF">BPAG_LOCUS10660</name>
</gene>
<keyword evidence="3" id="KW-1185">Reference proteome</keyword>
<reference evidence="4" key="1">
    <citation type="submission" date="2017-02" db="UniProtKB">
        <authorList>
            <consortium name="WormBaseParasite"/>
        </authorList>
    </citation>
    <scope>IDENTIFICATION</scope>
</reference>
<keyword evidence="1" id="KW-0472">Membrane</keyword>
<feature type="transmembrane region" description="Helical" evidence="1">
    <location>
        <begin position="20"/>
        <end position="38"/>
    </location>
</feature>
<sequence>MQDQNSILSSSNPEVIIESLSLKLIITMIFIFQASISGQAKDSKQTRHEHKYKIYANHSLQCSYNPFLSLNNDFNTVKTKTPMKNAYDLLNNISKQICQETKRLCIFIKHNADAILYASITFLILNIIGALLVVVLLSLKIVFELQIISENIKVLQKDLEKVLTKINENVMLSDSKLNHNRFTEVNATKQTYPILHLIRKRELNEEETTCHTNA</sequence>
<feature type="transmembrane region" description="Helical" evidence="1">
    <location>
        <begin position="114"/>
        <end position="139"/>
    </location>
</feature>
<dbReference type="Proteomes" id="UP000278627">
    <property type="component" value="Unassembled WGS sequence"/>
</dbReference>
<evidence type="ECO:0000313" key="2">
    <source>
        <dbReference type="EMBL" id="VDN91846.1"/>
    </source>
</evidence>
<evidence type="ECO:0000313" key="3">
    <source>
        <dbReference type="Proteomes" id="UP000278627"/>
    </source>
</evidence>
<evidence type="ECO:0000313" key="4">
    <source>
        <dbReference type="WBParaSite" id="BPAG_0001069801-mRNA-1"/>
    </source>
</evidence>
<keyword evidence="1" id="KW-1133">Transmembrane helix</keyword>
<dbReference type="WBParaSite" id="BPAG_0001069801-mRNA-1">
    <property type="protein sequence ID" value="BPAG_0001069801-mRNA-1"/>
    <property type="gene ID" value="BPAG_0001069801"/>
</dbReference>
<name>A0A0N4TQ43_BRUPA</name>
<proteinExistence type="predicted"/>
<protein>
    <submittedName>
        <fullName evidence="4">Col_cuticle_N domain-containing protein</fullName>
    </submittedName>
</protein>
<reference evidence="2 3" key="2">
    <citation type="submission" date="2018-11" db="EMBL/GenBank/DDBJ databases">
        <authorList>
            <consortium name="Pathogen Informatics"/>
        </authorList>
    </citation>
    <scope>NUCLEOTIDE SEQUENCE [LARGE SCALE GENOMIC DNA]</scope>
</reference>